<keyword evidence="2" id="KW-0677">Repeat</keyword>
<feature type="domain" description="SIS" evidence="9">
    <location>
        <begin position="38"/>
        <end position="181"/>
    </location>
</feature>
<feature type="site" description="Catalytically relevant" evidence="6">
    <location>
        <position position="108"/>
    </location>
</feature>
<name>A0A1H3ZL09_9BACT</name>
<feature type="domain" description="CBS" evidence="8">
    <location>
        <begin position="207"/>
        <end position="263"/>
    </location>
</feature>
<dbReference type="Proteomes" id="UP000183253">
    <property type="component" value="Unassembled WGS sequence"/>
</dbReference>
<dbReference type="Pfam" id="PF01380">
    <property type="entry name" value="SIS"/>
    <property type="match status" value="1"/>
</dbReference>
<dbReference type="Gene3D" id="3.40.50.10490">
    <property type="entry name" value="Glucose-6-phosphate isomerase like protein, domain 1"/>
    <property type="match status" value="1"/>
</dbReference>
<dbReference type="PROSITE" id="PS51464">
    <property type="entry name" value="SIS"/>
    <property type="match status" value="1"/>
</dbReference>
<dbReference type="SMART" id="SM00116">
    <property type="entry name" value="CBS"/>
    <property type="match status" value="2"/>
</dbReference>
<dbReference type="PANTHER" id="PTHR42745">
    <property type="match status" value="1"/>
</dbReference>
<evidence type="ECO:0000256" key="2">
    <source>
        <dbReference type="ARBA" id="ARBA00022737"/>
    </source>
</evidence>
<evidence type="ECO:0000256" key="1">
    <source>
        <dbReference type="ARBA" id="ARBA00008165"/>
    </source>
</evidence>
<comment type="similarity">
    <text evidence="1 4">Belongs to the SIS family. GutQ/KpsF subfamily.</text>
</comment>
<accession>A0A1H3ZL09</accession>
<evidence type="ECO:0000256" key="4">
    <source>
        <dbReference type="PIRNR" id="PIRNR004692"/>
    </source>
</evidence>
<dbReference type="InterPro" id="IPR000644">
    <property type="entry name" value="CBS_dom"/>
</dbReference>
<dbReference type="NCBIfam" id="TIGR00393">
    <property type="entry name" value="kpsF"/>
    <property type="match status" value="1"/>
</dbReference>
<evidence type="ECO:0000313" key="11">
    <source>
        <dbReference type="Proteomes" id="UP000183253"/>
    </source>
</evidence>
<dbReference type="STRING" id="1033731.SAMN05444145_102249"/>
<dbReference type="AlphaFoldDB" id="A0A1H3ZL09"/>
<feature type="site" description="Catalytically relevant" evidence="6">
    <location>
        <position position="190"/>
    </location>
</feature>
<dbReference type="InterPro" id="IPR046342">
    <property type="entry name" value="CBS_dom_sf"/>
</dbReference>
<dbReference type="CDD" id="cd05014">
    <property type="entry name" value="SIS_Kpsf"/>
    <property type="match status" value="1"/>
</dbReference>
<feature type="domain" description="CBS" evidence="8">
    <location>
        <begin position="273"/>
        <end position="321"/>
    </location>
</feature>
<evidence type="ECO:0000313" key="10">
    <source>
        <dbReference type="EMBL" id="SEA24345.1"/>
    </source>
</evidence>
<dbReference type="PROSITE" id="PS51371">
    <property type="entry name" value="CBS"/>
    <property type="match status" value="2"/>
</dbReference>
<dbReference type="SUPFAM" id="SSF53697">
    <property type="entry name" value="SIS domain"/>
    <property type="match status" value="1"/>
</dbReference>
<evidence type="ECO:0000256" key="5">
    <source>
        <dbReference type="PIRSR" id="PIRSR004692-2"/>
    </source>
</evidence>
<dbReference type="SUPFAM" id="SSF54631">
    <property type="entry name" value="CBS-domain pair"/>
    <property type="match status" value="1"/>
</dbReference>
<dbReference type="EMBL" id="FNRI01000002">
    <property type="protein sequence ID" value="SEA24345.1"/>
    <property type="molecule type" value="Genomic_DNA"/>
</dbReference>
<dbReference type="PANTHER" id="PTHR42745:SF1">
    <property type="entry name" value="ARABINOSE 5-PHOSPHATE ISOMERASE KDSD"/>
    <property type="match status" value="1"/>
</dbReference>
<evidence type="ECO:0000256" key="3">
    <source>
        <dbReference type="ARBA" id="ARBA00023122"/>
    </source>
</evidence>
<dbReference type="FunFam" id="3.40.50.10490:FF:000011">
    <property type="entry name" value="Arabinose 5-phosphate isomerase"/>
    <property type="match status" value="1"/>
</dbReference>
<dbReference type="GO" id="GO:0019146">
    <property type="term" value="F:arabinose-5-phosphate isomerase activity"/>
    <property type="evidence" value="ECO:0007669"/>
    <property type="project" value="UniProtKB-ARBA"/>
</dbReference>
<keyword evidence="5" id="KW-0862">Zinc</keyword>
<evidence type="ECO:0000259" key="8">
    <source>
        <dbReference type="PROSITE" id="PS51371"/>
    </source>
</evidence>
<dbReference type="GO" id="GO:0097367">
    <property type="term" value="F:carbohydrate derivative binding"/>
    <property type="evidence" value="ECO:0007669"/>
    <property type="project" value="InterPro"/>
</dbReference>
<dbReference type="InterPro" id="IPR001347">
    <property type="entry name" value="SIS_dom"/>
</dbReference>
<gene>
    <name evidence="10" type="ORF">SAMN05444145_102249</name>
</gene>
<dbReference type="InterPro" id="IPR050986">
    <property type="entry name" value="GutQ/KpsF_isomerases"/>
</dbReference>
<dbReference type="OrthoDB" id="9762536at2"/>
<dbReference type="PIRSF" id="PIRSF004692">
    <property type="entry name" value="KdsD_KpsF"/>
    <property type="match status" value="1"/>
</dbReference>
<dbReference type="GO" id="GO:0046872">
    <property type="term" value="F:metal ion binding"/>
    <property type="evidence" value="ECO:0007669"/>
    <property type="project" value="UniProtKB-KW"/>
</dbReference>
<keyword evidence="3 7" id="KW-0129">CBS domain</keyword>
<dbReference type="CDD" id="cd04604">
    <property type="entry name" value="CBS_pair_SIS_assoc"/>
    <property type="match status" value="1"/>
</dbReference>
<reference evidence="10 11" key="1">
    <citation type="submission" date="2016-10" db="EMBL/GenBank/DDBJ databases">
        <authorList>
            <person name="de Groot N.N."/>
        </authorList>
    </citation>
    <scope>NUCLEOTIDE SEQUENCE [LARGE SCALE GENOMIC DNA]</scope>
    <source>
        <strain evidence="10 11">DSM 25383</strain>
    </source>
</reference>
<evidence type="ECO:0000259" key="9">
    <source>
        <dbReference type="PROSITE" id="PS51464"/>
    </source>
</evidence>
<feature type="site" description="Catalytically relevant" evidence="6">
    <location>
        <position position="149"/>
    </location>
</feature>
<organism evidence="10 11">
    <name type="scientific">Alistipes timonensis JC136</name>
    <dbReference type="NCBI Taxonomy" id="1033731"/>
    <lineage>
        <taxon>Bacteria</taxon>
        <taxon>Pseudomonadati</taxon>
        <taxon>Bacteroidota</taxon>
        <taxon>Bacteroidia</taxon>
        <taxon>Bacteroidales</taxon>
        <taxon>Rikenellaceae</taxon>
        <taxon>Alistipes</taxon>
    </lineage>
</organism>
<dbReference type="RefSeq" id="WP_020693003.1">
    <property type="nucleotide sequence ID" value="NZ_FNRI01000002.1"/>
</dbReference>
<keyword evidence="5" id="KW-0479">Metal-binding</keyword>
<dbReference type="GO" id="GO:1901135">
    <property type="term" value="P:carbohydrate derivative metabolic process"/>
    <property type="evidence" value="ECO:0007669"/>
    <property type="project" value="InterPro"/>
</dbReference>
<feature type="binding site" evidence="5">
    <location>
        <position position="79"/>
    </location>
    <ligand>
        <name>Zn(2+)</name>
        <dbReference type="ChEBI" id="CHEBI:29105"/>
    </ligand>
</feature>
<feature type="site" description="Catalytically relevant" evidence="6">
    <location>
        <position position="56"/>
    </location>
</feature>
<dbReference type="InterPro" id="IPR046348">
    <property type="entry name" value="SIS_dom_sf"/>
</dbReference>
<keyword evidence="10" id="KW-0413">Isomerase</keyword>
<keyword evidence="11" id="KW-1185">Reference proteome</keyword>
<evidence type="ECO:0000256" key="6">
    <source>
        <dbReference type="PIRSR" id="PIRSR004692-3"/>
    </source>
</evidence>
<dbReference type="Pfam" id="PF00571">
    <property type="entry name" value="CBS"/>
    <property type="match status" value="2"/>
</dbReference>
<dbReference type="InterPro" id="IPR035474">
    <property type="entry name" value="SIS_Kpsf"/>
</dbReference>
<proteinExistence type="inferred from homology"/>
<protein>
    <submittedName>
        <fullName evidence="10">Arabinose-5-phosphate isomerase</fullName>
    </submittedName>
</protein>
<dbReference type="GO" id="GO:0005975">
    <property type="term" value="P:carbohydrate metabolic process"/>
    <property type="evidence" value="ECO:0007669"/>
    <property type="project" value="InterPro"/>
</dbReference>
<sequence>MTDTTKAQILAVARKAIHTEMLTLKHLEETLGDEFAVAVEMILESRGKCIITGMGKSGLVGRKIAATLASTGTPSFFLHPGEAFHGDLGMISKEDIVVALSYSGETDEILKIVPFIHSNGNRIISMTGNPESALAKNSDVHLDVGVREEACILHLAPTSSTTAQIAMGDALAVSLMQMRGFTSVDFARLHPGGSLGRRLLMTVGNVMRDHDLPVVAPDCPAAEMIHAISKGGLGLIVICDGEKIEGIVTDGDVRRAMERLRGEFFNIKAADIATRNPKTISPDEKLIEAEKMMTRNKVTSLLVTDAAGKLSGVIQIYDIKL</sequence>
<dbReference type="InterPro" id="IPR004800">
    <property type="entry name" value="KdsD/KpsF-type"/>
</dbReference>
<dbReference type="Gene3D" id="3.10.580.10">
    <property type="entry name" value="CBS-domain"/>
    <property type="match status" value="1"/>
</dbReference>
<evidence type="ECO:0000256" key="7">
    <source>
        <dbReference type="PROSITE-ProRule" id="PRU00703"/>
    </source>
</evidence>